<dbReference type="SMART" id="SM00267">
    <property type="entry name" value="GGDEF"/>
    <property type="match status" value="1"/>
</dbReference>
<dbReference type="InterPro" id="IPR043128">
    <property type="entry name" value="Rev_trsase/Diguanyl_cyclase"/>
</dbReference>
<dbReference type="Proteomes" id="UP000050956">
    <property type="component" value="Unassembled WGS sequence"/>
</dbReference>
<feature type="domain" description="EAL" evidence="2">
    <location>
        <begin position="439"/>
        <end position="693"/>
    </location>
</feature>
<dbReference type="InterPro" id="IPR029787">
    <property type="entry name" value="Nucleotide_cyclase"/>
</dbReference>
<dbReference type="InterPro" id="IPR035919">
    <property type="entry name" value="EAL_sf"/>
</dbReference>
<dbReference type="PANTHER" id="PTHR44757:SF2">
    <property type="entry name" value="BIOFILM ARCHITECTURE MAINTENANCE PROTEIN MBAA"/>
    <property type="match status" value="1"/>
</dbReference>
<gene>
    <name evidence="5" type="ORF">ABB30_02600</name>
</gene>
<name>A0A0R0D9K2_9GAMM</name>
<dbReference type="SUPFAM" id="SSF141868">
    <property type="entry name" value="EAL domain-like"/>
    <property type="match status" value="1"/>
</dbReference>
<dbReference type="Gene3D" id="3.20.20.450">
    <property type="entry name" value="EAL domain"/>
    <property type="match status" value="1"/>
</dbReference>
<feature type="transmembrane region" description="Helical" evidence="1">
    <location>
        <begin position="76"/>
        <end position="95"/>
    </location>
</feature>
<comment type="caution">
    <text evidence="5">The sequence shown here is derived from an EMBL/GenBank/DDBJ whole genome shotgun (WGS) entry which is preliminary data.</text>
</comment>
<dbReference type="InterPro" id="IPR000160">
    <property type="entry name" value="GGDEF_dom"/>
</dbReference>
<dbReference type="Gene3D" id="3.30.70.270">
    <property type="match status" value="1"/>
</dbReference>
<feature type="domain" description="MHYT" evidence="4">
    <location>
        <begin position="6"/>
        <end position="197"/>
    </location>
</feature>
<organism evidence="5 6">
    <name type="scientific">Stenotrophomonas ginsengisoli</name>
    <dbReference type="NCBI Taxonomy" id="336566"/>
    <lineage>
        <taxon>Bacteria</taxon>
        <taxon>Pseudomonadati</taxon>
        <taxon>Pseudomonadota</taxon>
        <taxon>Gammaproteobacteria</taxon>
        <taxon>Lysobacterales</taxon>
        <taxon>Lysobacteraceae</taxon>
        <taxon>Stenotrophomonas</taxon>
    </lineage>
</organism>
<feature type="transmembrane region" description="Helical" evidence="1">
    <location>
        <begin position="173"/>
        <end position="196"/>
    </location>
</feature>
<dbReference type="Pfam" id="PF00990">
    <property type="entry name" value="GGDEF"/>
    <property type="match status" value="1"/>
</dbReference>
<reference evidence="5 6" key="1">
    <citation type="submission" date="2015-05" db="EMBL/GenBank/DDBJ databases">
        <title>Genome sequencing and analysis of members of genus Stenotrophomonas.</title>
        <authorList>
            <person name="Patil P.P."/>
            <person name="Midha S."/>
            <person name="Patil P.B."/>
        </authorList>
    </citation>
    <scope>NUCLEOTIDE SEQUENCE [LARGE SCALE GENOMIC DNA]</scope>
    <source>
        <strain evidence="5 6">DSM 24757</strain>
    </source>
</reference>
<evidence type="ECO:0000313" key="6">
    <source>
        <dbReference type="Proteomes" id="UP000050956"/>
    </source>
</evidence>
<dbReference type="STRING" id="336566.ABB30_02600"/>
<feature type="transmembrane region" description="Helical" evidence="1">
    <location>
        <begin position="107"/>
        <end position="125"/>
    </location>
</feature>
<dbReference type="PROSITE" id="PS50887">
    <property type="entry name" value="GGDEF"/>
    <property type="match status" value="1"/>
</dbReference>
<evidence type="ECO:0000259" key="4">
    <source>
        <dbReference type="PROSITE" id="PS50924"/>
    </source>
</evidence>
<keyword evidence="1" id="KW-0812">Transmembrane</keyword>
<sequence>MVQGNYNFVLVATSLLVAILASWTALDMVDRVNKSRRNVAIGWLLAGGFSMGIGIWSMHFIGMLAFNLPIPVGYDLLITLLSLSAAIASSTFALWLASQSTLPNWRVLPGGVLMGCGIAAMHYLGMEAMQMRPALSYDPLWFVLSILLAIAASWTALRVFFAMRENSRWSLRLAASVLLGVAVVGMHYTGMAATRVAEGAVCGALRGGLQFKPGQMAVLVTLLTLGVLAIVLLMSMMDKRMEARMLRMRNAMLSLSLEEATSELSQAGLRDPLTRLANRHLLNTRLADAIAASAGAGQRHALLVMDIDSFGNINDAYGHRTGDQLLVAVAERLRELARSNDTLARTSGDEYVLLTRLEDGDDIEQLAGRIIDSLSSEVLVDGLPMTLGTNLGVAITPDHAGSEEELMSHAVAAMQQAKLDGRNKWQLYSAWMSQSSQEQFRLLADLRQAIGSEQISLHYQPKVRALDGSIAGAVALLRWDHPQLGSIPSERVTRLAERGGLCQQLGNWVLDQTCAQLQQWHRAGYRDWSMSVTLSPLQLQDPHLLAHVQDCLARHQLPARQLILEITETTVMRDAQAALALLNSLSALGVGIAINDFGSGHASLLNLKQLTATELKLGPSFIQELEPGSNGVTILAALIALGHGLDMAVVANGITTREQRLRLERMGCDYLLGHLIGVAVAPARFEQLHAPRRLSSLDGDSMTGARNLPPATS</sequence>
<feature type="domain" description="GGDEF" evidence="3">
    <location>
        <begin position="298"/>
        <end position="430"/>
    </location>
</feature>
<protein>
    <submittedName>
        <fullName evidence="5">Membrane protein</fullName>
    </submittedName>
</protein>
<dbReference type="CDD" id="cd01949">
    <property type="entry name" value="GGDEF"/>
    <property type="match status" value="1"/>
</dbReference>
<dbReference type="GO" id="GO:0016020">
    <property type="term" value="C:membrane"/>
    <property type="evidence" value="ECO:0007669"/>
    <property type="project" value="UniProtKB-UniRule"/>
</dbReference>
<dbReference type="InterPro" id="IPR001633">
    <property type="entry name" value="EAL_dom"/>
</dbReference>
<evidence type="ECO:0000256" key="1">
    <source>
        <dbReference type="PROSITE-ProRule" id="PRU00244"/>
    </source>
</evidence>
<feature type="transmembrane region" description="Helical" evidence="1">
    <location>
        <begin position="6"/>
        <end position="26"/>
    </location>
</feature>
<dbReference type="PROSITE" id="PS50883">
    <property type="entry name" value="EAL"/>
    <property type="match status" value="1"/>
</dbReference>
<dbReference type="SUPFAM" id="SSF55073">
    <property type="entry name" value="Nucleotide cyclase"/>
    <property type="match status" value="1"/>
</dbReference>
<dbReference type="Pfam" id="PF00563">
    <property type="entry name" value="EAL"/>
    <property type="match status" value="1"/>
</dbReference>
<dbReference type="PROSITE" id="PS50924">
    <property type="entry name" value="MHYT"/>
    <property type="match status" value="1"/>
</dbReference>
<keyword evidence="6" id="KW-1185">Reference proteome</keyword>
<proteinExistence type="predicted"/>
<dbReference type="OrthoDB" id="9804951at2"/>
<dbReference type="PANTHER" id="PTHR44757">
    <property type="entry name" value="DIGUANYLATE CYCLASE DGCP"/>
    <property type="match status" value="1"/>
</dbReference>
<dbReference type="NCBIfam" id="TIGR00254">
    <property type="entry name" value="GGDEF"/>
    <property type="match status" value="1"/>
</dbReference>
<evidence type="ECO:0000313" key="5">
    <source>
        <dbReference type="EMBL" id="KRG79004.1"/>
    </source>
</evidence>
<dbReference type="InterPro" id="IPR005330">
    <property type="entry name" value="MHYT_dom"/>
</dbReference>
<dbReference type="Pfam" id="PF03707">
    <property type="entry name" value="MHYT"/>
    <property type="match status" value="2"/>
</dbReference>
<evidence type="ECO:0000259" key="3">
    <source>
        <dbReference type="PROSITE" id="PS50887"/>
    </source>
</evidence>
<feature type="transmembrane region" description="Helical" evidence="1">
    <location>
        <begin position="140"/>
        <end position="161"/>
    </location>
</feature>
<evidence type="ECO:0000259" key="2">
    <source>
        <dbReference type="PROSITE" id="PS50883"/>
    </source>
</evidence>
<feature type="transmembrane region" description="Helical" evidence="1">
    <location>
        <begin position="216"/>
        <end position="237"/>
    </location>
</feature>
<keyword evidence="1" id="KW-1133">Transmembrane helix</keyword>
<keyword evidence="1" id="KW-0472">Membrane</keyword>
<dbReference type="EMBL" id="LDJM01000007">
    <property type="protein sequence ID" value="KRG79004.1"/>
    <property type="molecule type" value="Genomic_DNA"/>
</dbReference>
<dbReference type="CDD" id="cd01948">
    <property type="entry name" value="EAL"/>
    <property type="match status" value="1"/>
</dbReference>
<dbReference type="AlphaFoldDB" id="A0A0R0D9K2"/>
<feature type="transmembrane region" description="Helical" evidence="1">
    <location>
        <begin position="38"/>
        <end position="56"/>
    </location>
</feature>
<accession>A0A0R0D9K2</accession>
<dbReference type="PATRIC" id="fig|336566.3.peg.2927"/>
<dbReference type="SMART" id="SM00052">
    <property type="entry name" value="EAL"/>
    <property type="match status" value="1"/>
</dbReference>
<dbReference type="InterPro" id="IPR052155">
    <property type="entry name" value="Biofilm_reg_signaling"/>
</dbReference>